<comment type="caution">
    <text evidence="9">The sequence shown here is derived from an EMBL/GenBank/DDBJ whole genome shotgun (WGS) entry which is preliminary data.</text>
</comment>
<dbReference type="PANTHER" id="PTHR30269:SF37">
    <property type="entry name" value="MEMBRANE TRANSPORTER PROTEIN"/>
    <property type="match status" value="1"/>
</dbReference>
<dbReference type="PANTHER" id="PTHR30269">
    <property type="entry name" value="TRANSMEMBRANE PROTEIN YFCA"/>
    <property type="match status" value="1"/>
</dbReference>
<reference evidence="9" key="1">
    <citation type="submission" date="2019-03" db="EMBL/GenBank/DDBJ databases">
        <title>Afifella sp. nov., isolated from activated sludge.</title>
        <authorList>
            <person name="Li Q."/>
            <person name="Liu Y."/>
        </authorList>
    </citation>
    <scope>NUCLEOTIDE SEQUENCE</scope>
    <source>
        <strain evidence="9">L72</strain>
    </source>
</reference>
<dbReference type="EMBL" id="SPKJ01000076">
    <property type="protein sequence ID" value="MYZ49475.1"/>
    <property type="molecule type" value="Genomic_DNA"/>
</dbReference>
<evidence type="ECO:0000313" key="10">
    <source>
        <dbReference type="Proteomes" id="UP000773614"/>
    </source>
</evidence>
<evidence type="ECO:0000256" key="6">
    <source>
        <dbReference type="ARBA" id="ARBA00022989"/>
    </source>
</evidence>
<organism evidence="9 10">
    <name type="scientific">Propylenella binzhouense</name>
    <dbReference type="NCBI Taxonomy" id="2555902"/>
    <lineage>
        <taxon>Bacteria</taxon>
        <taxon>Pseudomonadati</taxon>
        <taxon>Pseudomonadota</taxon>
        <taxon>Alphaproteobacteria</taxon>
        <taxon>Hyphomicrobiales</taxon>
        <taxon>Propylenellaceae</taxon>
        <taxon>Propylenella</taxon>
    </lineage>
</organism>
<evidence type="ECO:0000256" key="7">
    <source>
        <dbReference type="ARBA" id="ARBA00023136"/>
    </source>
</evidence>
<proteinExistence type="inferred from homology"/>
<comment type="subcellular location">
    <subcellularLocation>
        <location evidence="1 8">Cell membrane</location>
        <topology evidence="1 8">Multi-pass membrane protein</topology>
    </subcellularLocation>
</comment>
<dbReference type="Proteomes" id="UP000773614">
    <property type="component" value="Unassembled WGS sequence"/>
</dbReference>
<dbReference type="OrthoDB" id="5195497at2"/>
<dbReference type="AlphaFoldDB" id="A0A964WV41"/>
<accession>A0A964WV41</accession>
<feature type="transmembrane region" description="Helical" evidence="8">
    <location>
        <begin position="191"/>
        <end position="207"/>
    </location>
</feature>
<dbReference type="InterPro" id="IPR002781">
    <property type="entry name" value="TM_pro_TauE-like"/>
</dbReference>
<keyword evidence="6 8" id="KW-1133">Transmembrane helix</keyword>
<dbReference type="GO" id="GO:0005886">
    <property type="term" value="C:plasma membrane"/>
    <property type="evidence" value="ECO:0007669"/>
    <property type="project" value="UniProtKB-SubCell"/>
</dbReference>
<dbReference type="InterPro" id="IPR052017">
    <property type="entry name" value="TSUP"/>
</dbReference>
<feature type="transmembrane region" description="Helical" evidence="8">
    <location>
        <begin position="93"/>
        <end position="111"/>
    </location>
</feature>
<name>A0A964WV41_9HYPH</name>
<comment type="similarity">
    <text evidence="2 8">Belongs to the 4-toluene sulfonate uptake permease (TSUP) (TC 2.A.102) family.</text>
</comment>
<evidence type="ECO:0000256" key="5">
    <source>
        <dbReference type="ARBA" id="ARBA00022692"/>
    </source>
</evidence>
<feature type="transmembrane region" description="Helical" evidence="8">
    <location>
        <begin position="160"/>
        <end position="185"/>
    </location>
</feature>
<gene>
    <name evidence="9" type="ORF">E4O86_17330</name>
</gene>
<keyword evidence="7 8" id="KW-0472">Membrane</keyword>
<feature type="transmembrane region" description="Helical" evidence="8">
    <location>
        <begin position="69"/>
        <end position="87"/>
    </location>
</feature>
<dbReference type="RefSeq" id="WP_161141816.1">
    <property type="nucleotide sequence ID" value="NZ_SPKJ01000076.1"/>
</dbReference>
<evidence type="ECO:0000256" key="3">
    <source>
        <dbReference type="ARBA" id="ARBA00022448"/>
    </source>
</evidence>
<keyword evidence="3" id="KW-0813">Transport</keyword>
<keyword evidence="4 8" id="KW-1003">Cell membrane</keyword>
<evidence type="ECO:0000256" key="8">
    <source>
        <dbReference type="RuleBase" id="RU363041"/>
    </source>
</evidence>
<feature type="transmembrane region" description="Helical" evidence="8">
    <location>
        <begin position="219"/>
        <end position="240"/>
    </location>
</feature>
<keyword evidence="5 8" id="KW-0812">Transmembrane</keyword>
<keyword evidence="10" id="KW-1185">Reference proteome</keyword>
<sequence>MLLVFVCLALGGILKGATGAGAPLVAVPALAMLVDVKFAVTVMVMPSLFTNLTQAWLYREHRLPRNFMAAFVAAGILGVVLGSYVLASLSQDMLSLIVALAVFAYIGFRLLRPDWVVSYAAGRALSVPMGIAAGILQGAAGISSPAAVTFLNAMRLDRPVFIGTISTLFFAMTLVQLPALGYLGLMDAHRILLSVLTFLPILAFMPVGERIARRLSKRFFDNLILCLLAIVATKLVFSALA</sequence>
<evidence type="ECO:0000256" key="1">
    <source>
        <dbReference type="ARBA" id="ARBA00004651"/>
    </source>
</evidence>
<evidence type="ECO:0000256" key="4">
    <source>
        <dbReference type="ARBA" id="ARBA00022475"/>
    </source>
</evidence>
<dbReference type="Pfam" id="PF01925">
    <property type="entry name" value="TauE"/>
    <property type="match status" value="1"/>
</dbReference>
<evidence type="ECO:0000313" key="9">
    <source>
        <dbReference type="EMBL" id="MYZ49475.1"/>
    </source>
</evidence>
<evidence type="ECO:0000256" key="2">
    <source>
        <dbReference type="ARBA" id="ARBA00009142"/>
    </source>
</evidence>
<protein>
    <recommendedName>
        <fullName evidence="8">Probable membrane transporter protein</fullName>
    </recommendedName>
</protein>